<feature type="region of interest" description="Disordered" evidence="3">
    <location>
        <begin position="428"/>
        <end position="451"/>
    </location>
</feature>
<accession>A0A1I2KMB2</accession>
<dbReference type="EMBL" id="FONW01000012">
    <property type="protein sequence ID" value="SFF66251.1"/>
    <property type="molecule type" value="Genomic_DNA"/>
</dbReference>
<dbReference type="Pfam" id="PF03065">
    <property type="entry name" value="Glyco_hydro_57"/>
    <property type="match status" value="1"/>
</dbReference>
<dbReference type="SUPFAM" id="SSF88713">
    <property type="entry name" value="Glycoside hydrolase/deacetylase"/>
    <property type="match status" value="1"/>
</dbReference>
<evidence type="ECO:0000256" key="2">
    <source>
        <dbReference type="ARBA" id="ARBA00023277"/>
    </source>
</evidence>
<dbReference type="CDD" id="cd10795">
    <property type="entry name" value="GH57N_MJA1_like"/>
    <property type="match status" value="1"/>
</dbReference>
<feature type="compositionally biased region" description="Basic residues" evidence="3">
    <location>
        <begin position="428"/>
        <end position="438"/>
    </location>
</feature>
<dbReference type="PANTHER" id="PTHR36306:SF1">
    <property type="entry name" value="ALPHA-AMYLASE-RELATED"/>
    <property type="match status" value="1"/>
</dbReference>
<dbReference type="InterPro" id="IPR052046">
    <property type="entry name" value="GH57_Enzymes"/>
</dbReference>
<evidence type="ECO:0000313" key="6">
    <source>
        <dbReference type="Proteomes" id="UP000198964"/>
    </source>
</evidence>
<dbReference type="GO" id="GO:0003824">
    <property type="term" value="F:catalytic activity"/>
    <property type="evidence" value="ECO:0007669"/>
    <property type="project" value="InterPro"/>
</dbReference>
<gene>
    <name evidence="5" type="ORF">SAMN05216283_11238</name>
</gene>
<feature type="domain" description="Glycoside hydrolase family 57 N-terminal" evidence="4">
    <location>
        <begin position="6"/>
        <end position="293"/>
    </location>
</feature>
<dbReference type="Proteomes" id="UP000198964">
    <property type="component" value="Unassembled WGS sequence"/>
</dbReference>
<keyword evidence="2" id="KW-0119">Carbohydrate metabolism</keyword>
<sequence length="451" mass="53018">MKAICFYFQVHQPFRYRRYRFFDIGNDHYYYDDYANETILRKVADHCYLPVNKLMLELINKYKGKFKVAFSITGVALEQFEMYAPEVLESFQELAKTGQVEFLAETYSHSLVALKSKSLFQEQVTKHCDAIQHYFGQRPTVFRNTEMVYSDDIGVAAAEMGFQAVLTEGAKHILGWKSPNFLYCNAVNPRLKVLMRNYKLSDDMAFRFSNQAWNEYPLTPQKLVGWMNGDSNEEIFNLFMDYETFGEHQSEKTGIFRFLEELPDAVFKQKDFVFATPSEIIEEFQPVSAVSVPHAISWADEERDLTAWLGNEMQQEAFDKLYELTDRMAKVDDPALNKDWNFLQVSDHFYYMSTKFFSDGEVHNYFNPYESPYEAFINYMNVLSDFKLRLNTFVPESELEVRLAELNKVLEEKEEKLKKYESEIARLQTRKKKKKTATKPKTSSTKEKSKK</sequence>
<evidence type="ECO:0000313" key="5">
    <source>
        <dbReference type="EMBL" id="SFF66251.1"/>
    </source>
</evidence>
<dbReference type="GO" id="GO:0005975">
    <property type="term" value="P:carbohydrate metabolic process"/>
    <property type="evidence" value="ECO:0007669"/>
    <property type="project" value="InterPro"/>
</dbReference>
<dbReference type="AlphaFoldDB" id="A0A1I2KMB2"/>
<keyword evidence="6" id="KW-1185">Reference proteome</keyword>
<name>A0A1I2KMB2_9BACT</name>
<comment type="similarity">
    <text evidence="1">Belongs to the glycosyl hydrolase 57 family.</text>
</comment>
<protein>
    <submittedName>
        <fullName evidence="5">Alpha-amylase</fullName>
    </submittedName>
</protein>
<organism evidence="5 6">
    <name type="scientific">Sunxiuqinia elliptica</name>
    <dbReference type="NCBI Taxonomy" id="655355"/>
    <lineage>
        <taxon>Bacteria</taxon>
        <taxon>Pseudomonadati</taxon>
        <taxon>Bacteroidota</taxon>
        <taxon>Bacteroidia</taxon>
        <taxon>Marinilabiliales</taxon>
        <taxon>Prolixibacteraceae</taxon>
        <taxon>Sunxiuqinia</taxon>
    </lineage>
</organism>
<evidence type="ECO:0000256" key="3">
    <source>
        <dbReference type="SAM" id="MobiDB-lite"/>
    </source>
</evidence>
<dbReference type="PANTHER" id="PTHR36306">
    <property type="entry name" value="ALPHA-AMYLASE-RELATED-RELATED"/>
    <property type="match status" value="1"/>
</dbReference>
<dbReference type="InterPro" id="IPR004300">
    <property type="entry name" value="Glyco_hydro_57_N"/>
</dbReference>
<dbReference type="InterPro" id="IPR011330">
    <property type="entry name" value="Glyco_hydro/deAcase_b/a-brl"/>
</dbReference>
<dbReference type="Gene3D" id="3.20.110.20">
    <property type="match status" value="1"/>
</dbReference>
<evidence type="ECO:0000259" key="4">
    <source>
        <dbReference type="Pfam" id="PF03065"/>
    </source>
</evidence>
<dbReference type="RefSeq" id="WP_093921181.1">
    <property type="nucleotide sequence ID" value="NZ_FONW01000012.1"/>
</dbReference>
<reference evidence="5 6" key="1">
    <citation type="submission" date="2016-10" db="EMBL/GenBank/DDBJ databases">
        <authorList>
            <person name="de Groot N.N."/>
        </authorList>
    </citation>
    <scope>NUCLEOTIDE SEQUENCE [LARGE SCALE GENOMIC DNA]</scope>
    <source>
        <strain evidence="5 6">CGMCC 1.9156</strain>
    </source>
</reference>
<proteinExistence type="inferred from homology"/>
<dbReference type="STRING" id="655355.SAMN05216283_11238"/>
<evidence type="ECO:0000256" key="1">
    <source>
        <dbReference type="ARBA" id="ARBA00006821"/>
    </source>
</evidence>